<evidence type="ECO:0000256" key="2">
    <source>
        <dbReference type="ARBA" id="ARBA00023125"/>
    </source>
</evidence>
<keyword evidence="1" id="KW-0805">Transcription regulation</keyword>
<reference evidence="5 6" key="1">
    <citation type="submission" date="2018-05" db="EMBL/GenBank/DDBJ databases">
        <title>Genomic Encyclopedia of Type Strains, Phase IV (KMG-IV): sequencing the most valuable type-strain genomes for metagenomic binning, comparative biology and taxonomic classification.</title>
        <authorList>
            <person name="Goeker M."/>
        </authorList>
    </citation>
    <scope>NUCLEOTIDE SEQUENCE [LARGE SCALE GENOMIC DNA]</scope>
    <source>
        <strain evidence="5 6">DSM 25134</strain>
    </source>
</reference>
<dbReference type="InterPro" id="IPR010982">
    <property type="entry name" value="Lambda_DNA-bd_dom_sf"/>
</dbReference>
<dbReference type="SMART" id="SM00354">
    <property type="entry name" value="HTH_LACI"/>
    <property type="match status" value="1"/>
</dbReference>
<keyword evidence="2" id="KW-0238">DNA-binding</keyword>
<evidence type="ECO:0000256" key="3">
    <source>
        <dbReference type="ARBA" id="ARBA00023163"/>
    </source>
</evidence>
<dbReference type="Pfam" id="PF13377">
    <property type="entry name" value="Peripla_BP_3"/>
    <property type="match status" value="1"/>
</dbReference>
<dbReference type="SUPFAM" id="SSF47413">
    <property type="entry name" value="lambda repressor-like DNA-binding domains"/>
    <property type="match status" value="1"/>
</dbReference>
<dbReference type="AlphaFoldDB" id="A0A318JPT3"/>
<accession>A0A318JPT3</accession>
<dbReference type="InterPro" id="IPR046335">
    <property type="entry name" value="LacI/GalR-like_sensor"/>
</dbReference>
<dbReference type="PANTHER" id="PTHR30146">
    <property type="entry name" value="LACI-RELATED TRANSCRIPTIONAL REPRESSOR"/>
    <property type="match status" value="1"/>
</dbReference>
<dbReference type="PROSITE" id="PS50932">
    <property type="entry name" value="HTH_LACI_2"/>
    <property type="match status" value="1"/>
</dbReference>
<name>A0A318JPT3_9NEIS</name>
<dbReference type="Gene3D" id="1.10.260.40">
    <property type="entry name" value="lambda repressor-like DNA-binding domains"/>
    <property type="match status" value="1"/>
</dbReference>
<dbReference type="EMBL" id="QJKC01000002">
    <property type="protein sequence ID" value="PXX50585.1"/>
    <property type="molecule type" value="Genomic_DNA"/>
</dbReference>
<protein>
    <submittedName>
        <fullName evidence="5">LacI family transcriptional regulator</fullName>
    </submittedName>
</protein>
<dbReference type="RefSeq" id="WP_211310707.1">
    <property type="nucleotide sequence ID" value="NZ_QJKC01000002.1"/>
</dbReference>
<evidence type="ECO:0000256" key="1">
    <source>
        <dbReference type="ARBA" id="ARBA00023015"/>
    </source>
</evidence>
<proteinExistence type="predicted"/>
<dbReference type="Pfam" id="PF00356">
    <property type="entry name" value="LacI"/>
    <property type="match status" value="1"/>
</dbReference>
<dbReference type="CDD" id="cd01575">
    <property type="entry name" value="PBP1_GntR"/>
    <property type="match status" value="1"/>
</dbReference>
<keyword evidence="3" id="KW-0804">Transcription</keyword>
<sequence length="341" mass="36598">MSRKPRLRSGSGVTMHDVGQAAGVSAITVSRALHSPERVTPALREKILQLVEQLGYVPNRSARQLASARSHTVLVLIPSLSNTVFIDALAGIESVLQPAGYQMLIGNTHYSDSEELALLRAYLQHSPDGLLVTGLQQAEAFSRILAERQLPAVYMMDLSDDGRPCVGLSQEAAGAAMTRHLLQRGRRRIAYLAAQLDERVLKRLQGYRQELTAAGCHDPALEWLNPAPSSMQLGADMLDALLAAHPDCDAVFCCNDDLAIGAIARCQQRGIAVPAQLAIGGFNDLQAAAWTTPPLSTIATPRFAIGAAAARLLLQQLHGQQDSGGSRCLDLGFQLQQRGST</sequence>
<gene>
    <name evidence="5" type="ORF">DFR38_102242</name>
</gene>
<evidence type="ECO:0000259" key="4">
    <source>
        <dbReference type="PROSITE" id="PS50932"/>
    </source>
</evidence>
<dbReference type="GO" id="GO:0000976">
    <property type="term" value="F:transcription cis-regulatory region binding"/>
    <property type="evidence" value="ECO:0007669"/>
    <property type="project" value="TreeGrafter"/>
</dbReference>
<dbReference type="Gene3D" id="3.40.50.2300">
    <property type="match status" value="2"/>
</dbReference>
<dbReference type="CDD" id="cd01392">
    <property type="entry name" value="HTH_LacI"/>
    <property type="match status" value="1"/>
</dbReference>
<dbReference type="GO" id="GO:0003700">
    <property type="term" value="F:DNA-binding transcription factor activity"/>
    <property type="evidence" value="ECO:0007669"/>
    <property type="project" value="TreeGrafter"/>
</dbReference>
<comment type="caution">
    <text evidence="5">The sequence shown here is derived from an EMBL/GenBank/DDBJ whole genome shotgun (WGS) entry which is preliminary data.</text>
</comment>
<dbReference type="PANTHER" id="PTHR30146:SF2">
    <property type="entry name" value="HTH-TYPE TRANSCRIPTIONAL REGULATOR GNTR"/>
    <property type="match status" value="1"/>
</dbReference>
<keyword evidence="6" id="KW-1185">Reference proteome</keyword>
<evidence type="ECO:0000313" key="5">
    <source>
        <dbReference type="EMBL" id="PXX50585.1"/>
    </source>
</evidence>
<dbReference type="InterPro" id="IPR028082">
    <property type="entry name" value="Peripla_BP_I"/>
</dbReference>
<organism evidence="5 6">
    <name type="scientific">Aquitalea magnusonii</name>
    <dbReference type="NCBI Taxonomy" id="332411"/>
    <lineage>
        <taxon>Bacteria</taxon>
        <taxon>Pseudomonadati</taxon>
        <taxon>Pseudomonadota</taxon>
        <taxon>Betaproteobacteria</taxon>
        <taxon>Neisseriales</taxon>
        <taxon>Chromobacteriaceae</taxon>
        <taxon>Aquitalea</taxon>
    </lineage>
</organism>
<dbReference type="InterPro" id="IPR000843">
    <property type="entry name" value="HTH_LacI"/>
</dbReference>
<feature type="domain" description="HTH lacI-type" evidence="4">
    <location>
        <begin position="13"/>
        <end position="67"/>
    </location>
</feature>
<dbReference type="Proteomes" id="UP000248395">
    <property type="component" value="Unassembled WGS sequence"/>
</dbReference>
<dbReference type="SUPFAM" id="SSF53822">
    <property type="entry name" value="Periplasmic binding protein-like I"/>
    <property type="match status" value="1"/>
</dbReference>
<evidence type="ECO:0000313" key="6">
    <source>
        <dbReference type="Proteomes" id="UP000248395"/>
    </source>
</evidence>